<organism evidence="2 3">
    <name type="scientific">Peltaster fructicola</name>
    <dbReference type="NCBI Taxonomy" id="286661"/>
    <lineage>
        <taxon>Eukaryota</taxon>
        <taxon>Fungi</taxon>
        <taxon>Dikarya</taxon>
        <taxon>Ascomycota</taxon>
        <taxon>Pezizomycotina</taxon>
        <taxon>Dothideomycetes</taxon>
        <taxon>Dothideomycetes incertae sedis</taxon>
        <taxon>Peltaster</taxon>
    </lineage>
</organism>
<dbReference type="PANTHER" id="PTHR35895">
    <property type="entry name" value="CHROMOSOME 16, WHOLE GENOME SHOTGUN SEQUENCE"/>
    <property type="match status" value="1"/>
</dbReference>
<feature type="transmembrane region" description="Helical" evidence="1">
    <location>
        <begin position="58"/>
        <end position="81"/>
    </location>
</feature>
<dbReference type="AlphaFoldDB" id="A0A6H0XUQ9"/>
<dbReference type="PANTHER" id="PTHR35895:SF1">
    <property type="entry name" value="LIPID-BINDING SERUM GLYCOPROTEIN C-TERMINAL DOMAIN-CONTAINING PROTEIN"/>
    <property type="match status" value="1"/>
</dbReference>
<keyword evidence="3" id="KW-1185">Reference proteome</keyword>
<keyword evidence="1" id="KW-1133">Transmembrane helix</keyword>
<dbReference type="Proteomes" id="UP000503462">
    <property type="component" value="Chromosome 3"/>
</dbReference>
<sequence length="368" mass="41047">MNSFNTQKPRPHETRTEYHMADWPTDWTQTDDTYALVNPPKPKQSIFKKLLRHVLRFWYLYLLLIIVGTLAIILPIIYVVYPNTAQSQVDSSTIIPTHQSITKVTPTSFYYNQSALLEISTSYNPPPQLFTWNGSYYVEGSTEPFLSIVIPQIAAQNGSEIQTAQEIQITNMPEFIKNNDLIFNSDNFSIYLRGNGQLKESILSTININYDKKISLRGFNKLQDVQVTDFRILTETLSDGSNAAGNVSVANPTIFELYMGNVTFDISVNGSTIANATLPNFTLASGTNTYPLHVTSNETRVLELLKLPAYRCGVLPVTVQGKESIVDGQVIPYFTAPLQANRFTTTTNLTSALQAIGFGDLVNGTCET</sequence>
<dbReference type="EMBL" id="CP051141">
    <property type="protein sequence ID" value="QIW98347.1"/>
    <property type="molecule type" value="Genomic_DNA"/>
</dbReference>
<keyword evidence="1" id="KW-0812">Transmembrane</keyword>
<reference evidence="2 3" key="1">
    <citation type="journal article" date="2016" name="Sci. Rep.">
        <title>Peltaster fructicola genome reveals evolution from an invasive phytopathogen to an ectophytic parasite.</title>
        <authorList>
            <person name="Xu C."/>
            <person name="Chen H."/>
            <person name="Gleason M.L."/>
            <person name="Xu J.R."/>
            <person name="Liu H."/>
            <person name="Zhang R."/>
            <person name="Sun G."/>
        </authorList>
    </citation>
    <scope>NUCLEOTIDE SEQUENCE [LARGE SCALE GENOMIC DNA]</scope>
    <source>
        <strain evidence="2 3">LNHT1506</strain>
    </source>
</reference>
<name>A0A6H0XUQ9_9PEZI</name>
<dbReference type="OrthoDB" id="10039566at2759"/>
<keyword evidence="1" id="KW-0472">Membrane</keyword>
<accession>A0A6H0XUQ9</accession>
<evidence type="ECO:0000313" key="2">
    <source>
        <dbReference type="EMBL" id="QIW98347.1"/>
    </source>
</evidence>
<dbReference type="Pfam" id="PF12505">
    <property type="entry name" value="DUF3712"/>
    <property type="match status" value="1"/>
</dbReference>
<proteinExistence type="predicted"/>
<protein>
    <submittedName>
        <fullName evidence="2">Uncharacterized protein</fullName>
    </submittedName>
</protein>
<gene>
    <name evidence="2" type="ORF">AMS68_003865</name>
</gene>
<dbReference type="InterPro" id="IPR022185">
    <property type="entry name" value="DUF3712"/>
</dbReference>
<dbReference type="InterPro" id="IPR046368">
    <property type="entry name" value="Tag1"/>
</dbReference>
<evidence type="ECO:0000256" key="1">
    <source>
        <dbReference type="SAM" id="Phobius"/>
    </source>
</evidence>
<dbReference type="GO" id="GO:0000329">
    <property type="term" value="C:fungal-type vacuole membrane"/>
    <property type="evidence" value="ECO:0007669"/>
    <property type="project" value="InterPro"/>
</dbReference>
<dbReference type="Gene3D" id="2.60.40.1820">
    <property type="match status" value="1"/>
</dbReference>
<evidence type="ECO:0000313" key="3">
    <source>
        <dbReference type="Proteomes" id="UP000503462"/>
    </source>
</evidence>
<dbReference type="SUPFAM" id="SSF117070">
    <property type="entry name" value="LEA14-like"/>
    <property type="match status" value="1"/>
</dbReference>